<protein>
    <submittedName>
        <fullName evidence="2">Uncharacterized protein</fullName>
    </submittedName>
</protein>
<keyword evidence="1" id="KW-0472">Membrane</keyword>
<keyword evidence="1" id="KW-1133">Transmembrane helix</keyword>
<organism evidence="2 3">
    <name type="scientific">Blepharisma stoltei</name>
    <dbReference type="NCBI Taxonomy" id="1481888"/>
    <lineage>
        <taxon>Eukaryota</taxon>
        <taxon>Sar</taxon>
        <taxon>Alveolata</taxon>
        <taxon>Ciliophora</taxon>
        <taxon>Postciliodesmatophora</taxon>
        <taxon>Heterotrichea</taxon>
        <taxon>Heterotrichida</taxon>
        <taxon>Blepharismidae</taxon>
        <taxon>Blepharisma</taxon>
    </lineage>
</organism>
<feature type="transmembrane region" description="Helical" evidence="1">
    <location>
        <begin position="35"/>
        <end position="56"/>
    </location>
</feature>
<keyword evidence="1" id="KW-0812">Transmembrane</keyword>
<comment type="caution">
    <text evidence="2">The sequence shown here is derived from an EMBL/GenBank/DDBJ whole genome shotgun (WGS) entry which is preliminary data.</text>
</comment>
<evidence type="ECO:0000313" key="2">
    <source>
        <dbReference type="EMBL" id="CAG9312852.1"/>
    </source>
</evidence>
<reference evidence="2" key="1">
    <citation type="submission" date="2021-09" db="EMBL/GenBank/DDBJ databases">
        <authorList>
            <consortium name="AG Swart"/>
            <person name="Singh M."/>
            <person name="Singh A."/>
            <person name="Seah K."/>
            <person name="Emmerich C."/>
        </authorList>
    </citation>
    <scope>NUCLEOTIDE SEQUENCE</scope>
    <source>
        <strain evidence="2">ATCC30299</strain>
    </source>
</reference>
<dbReference type="AlphaFoldDB" id="A0AAU9IHA5"/>
<gene>
    <name evidence="2" type="ORF">BSTOLATCC_MIC7644</name>
</gene>
<evidence type="ECO:0000256" key="1">
    <source>
        <dbReference type="SAM" id="Phobius"/>
    </source>
</evidence>
<name>A0AAU9IHA5_9CILI</name>
<keyword evidence="3" id="KW-1185">Reference proteome</keyword>
<proteinExistence type="predicted"/>
<dbReference type="Proteomes" id="UP001162131">
    <property type="component" value="Unassembled WGS sequence"/>
</dbReference>
<accession>A0AAU9IHA5</accession>
<dbReference type="EMBL" id="CAJZBQ010000009">
    <property type="protein sequence ID" value="CAG9312852.1"/>
    <property type="molecule type" value="Genomic_DNA"/>
</dbReference>
<sequence length="91" mass="10621">MSSPLIFLKSVAPPGWLYWKVDISRTFSSKNTYSLPFSLISSITFKWLISSSFFLMKKFIKGKNGLRRCLDSSNTSKKTMKNIKTRSIWWE</sequence>
<evidence type="ECO:0000313" key="3">
    <source>
        <dbReference type="Proteomes" id="UP001162131"/>
    </source>
</evidence>